<feature type="transmembrane region" description="Helical" evidence="1">
    <location>
        <begin position="20"/>
        <end position="40"/>
    </location>
</feature>
<dbReference type="Proteomes" id="UP000502377">
    <property type="component" value="Chromosome"/>
</dbReference>
<accession>A0A6G5QNG9</accession>
<organism evidence="2 3">
    <name type="scientific">Campylobacter rectus</name>
    <name type="common">Wolinella recta</name>
    <dbReference type="NCBI Taxonomy" id="203"/>
    <lineage>
        <taxon>Bacteria</taxon>
        <taxon>Pseudomonadati</taxon>
        <taxon>Campylobacterota</taxon>
        <taxon>Epsilonproteobacteria</taxon>
        <taxon>Campylobacterales</taxon>
        <taxon>Campylobacteraceae</taxon>
        <taxon>Campylobacter</taxon>
    </lineage>
</organism>
<evidence type="ECO:0000313" key="3">
    <source>
        <dbReference type="Proteomes" id="UP000502377"/>
    </source>
</evidence>
<reference evidence="2 3" key="1">
    <citation type="submission" date="2016-07" db="EMBL/GenBank/DDBJ databases">
        <title>Comparative genomics of the Campylobacter concisus group.</title>
        <authorList>
            <person name="Miller W.G."/>
            <person name="Yee E."/>
            <person name="Chapman M.H."/>
            <person name="Huynh S."/>
            <person name="Bono J.L."/>
            <person name="On S.L.W."/>
            <person name="StLeger J."/>
            <person name="Foster G."/>
            <person name="Parker C.T."/>
        </authorList>
    </citation>
    <scope>NUCLEOTIDE SEQUENCE [LARGE SCALE GENOMIC DNA]</scope>
    <source>
        <strain evidence="2 3">ATCC 33238</strain>
    </source>
</reference>
<proteinExistence type="predicted"/>
<protein>
    <submittedName>
        <fullName evidence="2">Putative membrane protein</fullName>
    </submittedName>
</protein>
<name>A0A6G5QNG9_CAMRE</name>
<evidence type="ECO:0000256" key="1">
    <source>
        <dbReference type="SAM" id="Phobius"/>
    </source>
</evidence>
<dbReference type="EMBL" id="CP012543">
    <property type="protein sequence ID" value="QCD47134.1"/>
    <property type="molecule type" value="Genomic_DNA"/>
</dbReference>
<gene>
    <name evidence="2" type="ORF">CRECT_1486</name>
</gene>
<feature type="transmembrane region" description="Helical" evidence="1">
    <location>
        <begin position="61"/>
        <end position="80"/>
    </location>
</feature>
<dbReference type="RefSeq" id="WP_004319080.1">
    <property type="nucleotide sequence ID" value="NZ_CP012543.1"/>
</dbReference>
<dbReference type="AlphaFoldDB" id="A0A6G5QNG9"/>
<feature type="transmembrane region" description="Helical" evidence="1">
    <location>
        <begin position="139"/>
        <end position="159"/>
    </location>
</feature>
<dbReference type="KEGG" id="crx:CRECT_1486"/>
<keyword evidence="1" id="KW-0472">Membrane</keyword>
<keyword evidence="1" id="KW-0812">Transmembrane</keyword>
<sequence length="164" mass="18634">MPEFNIAFTSPAHILPFAHIIAVVVFIGFQANFLLMAKFFMKNIEGDTHKYQMIISMIKRLGYAIYGSILVIGVTGMMLGKQNAIKNADPMLNTILTTKWAVWGFLLLNVVYVTYRLSKTAKSIQNSDYVELHENLIVTVYYFIPLNIAFALFAAYLGVSYREF</sequence>
<feature type="transmembrane region" description="Helical" evidence="1">
    <location>
        <begin position="100"/>
        <end position="118"/>
    </location>
</feature>
<evidence type="ECO:0000313" key="2">
    <source>
        <dbReference type="EMBL" id="QCD47134.1"/>
    </source>
</evidence>
<keyword evidence="1" id="KW-1133">Transmembrane helix</keyword>